<dbReference type="GO" id="GO:0000139">
    <property type="term" value="C:Golgi membrane"/>
    <property type="evidence" value="ECO:0007669"/>
    <property type="project" value="TreeGrafter"/>
</dbReference>
<comment type="subcellular location">
    <subcellularLocation>
        <location evidence="1">Membrane</location>
        <topology evidence="1">Multi-pass membrane protein</topology>
    </subcellularLocation>
</comment>
<name>A0A2T9YPT4_9FUNG</name>
<evidence type="ECO:0000313" key="11">
    <source>
        <dbReference type="EMBL" id="PVU94365.1"/>
    </source>
</evidence>
<dbReference type="PROSITE" id="PS50089">
    <property type="entry name" value="ZF_RING_2"/>
    <property type="match status" value="1"/>
</dbReference>
<dbReference type="Gene3D" id="3.30.40.10">
    <property type="entry name" value="Zinc/RING finger domain, C3HC4 (zinc finger)"/>
    <property type="match status" value="1"/>
</dbReference>
<feature type="transmembrane region" description="Helical" evidence="9">
    <location>
        <begin position="128"/>
        <end position="154"/>
    </location>
</feature>
<keyword evidence="7 9" id="KW-0472">Membrane</keyword>
<feature type="transmembrane region" description="Helical" evidence="9">
    <location>
        <begin position="174"/>
        <end position="193"/>
    </location>
</feature>
<feature type="transmembrane region" description="Helical" evidence="9">
    <location>
        <begin position="45"/>
        <end position="65"/>
    </location>
</feature>
<evidence type="ECO:0000256" key="2">
    <source>
        <dbReference type="ARBA" id="ARBA00022692"/>
    </source>
</evidence>
<dbReference type="InterPro" id="IPR013083">
    <property type="entry name" value="Znf_RING/FYVE/PHD"/>
</dbReference>
<feature type="transmembrane region" description="Helical" evidence="9">
    <location>
        <begin position="72"/>
        <end position="88"/>
    </location>
</feature>
<dbReference type="PANTHER" id="PTHR13407">
    <property type="entry name" value="RNF121 PROTEIN"/>
    <property type="match status" value="1"/>
</dbReference>
<evidence type="ECO:0000256" key="1">
    <source>
        <dbReference type="ARBA" id="ARBA00004141"/>
    </source>
</evidence>
<reference evidence="11 12" key="1">
    <citation type="journal article" date="2018" name="MBio">
        <title>Comparative Genomics Reveals the Core Gene Toolbox for the Fungus-Insect Symbiosis.</title>
        <authorList>
            <person name="Wang Y."/>
            <person name="Stata M."/>
            <person name="Wang W."/>
            <person name="Stajich J.E."/>
            <person name="White M.M."/>
            <person name="Moncalvo J.M."/>
        </authorList>
    </citation>
    <scope>NUCLEOTIDE SEQUENCE [LARGE SCALE GENOMIC DNA]</scope>
    <source>
        <strain evidence="11 12">AUS-77-4</strain>
    </source>
</reference>
<dbReference type="EMBL" id="MBFT01000257">
    <property type="protein sequence ID" value="PVU94365.1"/>
    <property type="molecule type" value="Genomic_DNA"/>
</dbReference>
<keyword evidence="3" id="KW-0479">Metal-binding</keyword>
<dbReference type="PANTHER" id="PTHR13407:SF0">
    <property type="entry name" value="FI05221P"/>
    <property type="match status" value="1"/>
</dbReference>
<keyword evidence="12" id="KW-1185">Reference proteome</keyword>
<keyword evidence="5" id="KW-0862">Zinc</keyword>
<evidence type="ECO:0000256" key="8">
    <source>
        <dbReference type="PROSITE-ProRule" id="PRU00175"/>
    </source>
</evidence>
<evidence type="ECO:0000313" key="12">
    <source>
        <dbReference type="Proteomes" id="UP000245699"/>
    </source>
</evidence>
<organism evidence="11 12">
    <name type="scientific">Furculomyces boomerangus</name>
    <dbReference type="NCBI Taxonomy" id="61424"/>
    <lineage>
        <taxon>Eukaryota</taxon>
        <taxon>Fungi</taxon>
        <taxon>Fungi incertae sedis</taxon>
        <taxon>Zoopagomycota</taxon>
        <taxon>Kickxellomycotina</taxon>
        <taxon>Harpellomycetes</taxon>
        <taxon>Harpellales</taxon>
        <taxon>Harpellaceae</taxon>
        <taxon>Furculomyces</taxon>
    </lineage>
</organism>
<feature type="domain" description="RING-type" evidence="10">
    <location>
        <begin position="284"/>
        <end position="309"/>
    </location>
</feature>
<feature type="transmembrane region" description="Helical" evidence="9">
    <location>
        <begin position="94"/>
        <end position="116"/>
    </location>
</feature>
<comment type="caution">
    <text evidence="11">The sequence shown here is derived from an EMBL/GenBank/DDBJ whole genome shotgun (WGS) entry which is preliminary data.</text>
</comment>
<dbReference type="Pfam" id="PF00097">
    <property type="entry name" value="zf-C3HC4"/>
    <property type="match status" value="1"/>
</dbReference>
<evidence type="ECO:0000256" key="3">
    <source>
        <dbReference type="ARBA" id="ARBA00022723"/>
    </source>
</evidence>
<evidence type="ECO:0000259" key="10">
    <source>
        <dbReference type="PROSITE" id="PS50089"/>
    </source>
</evidence>
<proteinExistence type="predicted"/>
<keyword evidence="2 9" id="KW-0812">Transmembrane</keyword>
<evidence type="ECO:0000256" key="4">
    <source>
        <dbReference type="ARBA" id="ARBA00022771"/>
    </source>
</evidence>
<sequence length="360" mass="41550">MDLVPGQPNMINNHITIPDNEKLQEILERQKKFDLEHKNHDLQHFFILAIVIGSLVLSPILIKYWKKKSYKTYQIVNMLVLWLFPAMMGFSAGYYRFILCWILFSIINVYVLYLSSRKPLNQKTPRQVYMWFSLINNVTYVVSMSGFVLFLIMFFNPSNNIKFMTFVVELDMLVIFYGVYFGILSQDLVGICIDRMSSTLGFFSVAGLPSKHLPDDLCGVCGCYFGSSGSNTHDTNSNDDFGLLSSMNKKSSSGGNQKYGKKDMYYDREPIIETINDALYTLGCGHKFHNSCIRGWCLIGKRDICPYCHERVDLEPLMINRWDKQQKTYLKVLDFFRYALAWQPITLFLAVGLISILGLK</sequence>
<keyword evidence="6 9" id="KW-1133">Transmembrane helix</keyword>
<dbReference type="GO" id="GO:0005789">
    <property type="term" value="C:endoplasmic reticulum membrane"/>
    <property type="evidence" value="ECO:0007669"/>
    <property type="project" value="TreeGrafter"/>
</dbReference>
<dbReference type="OrthoDB" id="8062037at2759"/>
<evidence type="ECO:0000256" key="9">
    <source>
        <dbReference type="SAM" id="Phobius"/>
    </source>
</evidence>
<dbReference type="Proteomes" id="UP000245699">
    <property type="component" value="Unassembled WGS sequence"/>
</dbReference>
<dbReference type="InterPro" id="IPR001841">
    <property type="entry name" value="Znf_RING"/>
</dbReference>
<dbReference type="InterPro" id="IPR018957">
    <property type="entry name" value="Znf_C3HC4_RING-type"/>
</dbReference>
<dbReference type="InterPro" id="IPR040176">
    <property type="entry name" value="RNF121/RNF175"/>
</dbReference>
<dbReference type="SUPFAM" id="SSF57850">
    <property type="entry name" value="RING/U-box"/>
    <property type="match status" value="1"/>
</dbReference>
<accession>A0A2T9YPT4</accession>
<dbReference type="GO" id="GO:0008270">
    <property type="term" value="F:zinc ion binding"/>
    <property type="evidence" value="ECO:0007669"/>
    <property type="project" value="UniProtKB-KW"/>
</dbReference>
<dbReference type="GO" id="GO:0036503">
    <property type="term" value="P:ERAD pathway"/>
    <property type="evidence" value="ECO:0007669"/>
    <property type="project" value="TreeGrafter"/>
</dbReference>
<evidence type="ECO:0000256" key="6">
    <source>
        <dbReference type="ARBA" id="ARBA00022989"/>
    </source>
</evidence>
<feature type="transmembrane region" description="Helical" evidence="9">
    <location>
        <begin position="335"/>
        <end position="359"/>
    </location>
</feature>
<dbReference type="GO" id="GO:0061630">
    <property type="term" value="F:ubiquitin protein ligase activity"/>
    <property type="evidence" value="ECO:0007669"/>
    <property type="project" value="TreeGrafter"/>
</dbReference>
<dbReference type="AlphaFoldDB" id="A0A2T9YPT4"/>
<keyword evidence="4 8" id="KW-0863">Zinc-finger</keyword>
<evidence type="ECO:0000256" key="5">
    <source>
        <dbReference type="ARBA" id="ARBA00022833"/>
    </source>
</evidence>
<gene>
    <name evidence="11" type="ORF">BB559_003026</name>
</gene>
<protein>
    <recommendedName>
        <fullName evidence="10">RING-type domain-containing protein</fullName>
    </recommendedName>
</protein>
<evidence type="ECO:0000256" key="7">
    <source>
        <dbReference type="ARBA" id="ARBA00023136"/>
    </source>
</evidence>